<evidence type="ECO:0000313" key="2">
    <source>
        <dbReference type="EMBL" id="KAL0394697.1"/>
    </source>
</evidence>
<evidence type="ECO:0000259" key="1">
    <source>
        <dbReference type="Pfam" id="PF13963"/>
    </source>
</evidence>
<organism evidence="2">
    <name type="scientific">Sesamum latifolium</name>
    <dbReference type="NCBI Taxonomy" id="2727402"/>
    <lineage>
        <taxon>Eukaryota</taxon>
        <taxon>Viridiplantae</taxon>
        <taxon>Streptophyta</taxon>
        <taxon>Embryophyta</taxon>
        <taxon>Tracheophyta</taxon>
        <taxon>Spermatophyta</taxon>
        <taxon>Magnoliopsida</taxon>
        <taxon>eudicotyledons</taxon>
        <taxon>Gunneridae</taxon>
        <taxon>Pentapetalae</taxon>
        <taxon>asterids</taxon>
        <taxon>lamiids</taxon>
        <taxon>Lamiales</taxon>
        <taxon>Pedaliaceae</taxon>
        <taxon>Sesamum</taxon>
    </lineage>
</organism>
<dbReference type="Pfam" id="PF13963">
    <property type="entry name" value="Transpos_assoc"/>
    <property type="match status" value="1"/>
</dbReference>
<reference evidence="2" key="1">
    <citation type="submission" date="2020-06" db="EMBL/GenBank/DDBJ databases">
        <authorList>
            <person name="Li T."/>
            <person name="Hu X."/>
            <person name="Zhang T."/>
            <person name="Song X."/>
            <person name="Zhang H."/>
            <person name="Dai N."/>
            <person name="Sheng W."/>
            <person name="Hou X."/>
            <person name="Wei L."/>
        </authorList>
    </citation>
    <scope>NUCLEOTIDE SEQUENCE</scope>
    <source>
        <strain evidence="2">KEN1</strain>
        <tissue evidence="2">Leaf</tissue>
    </source>
</reference>
<name>A0AAW2SQJ1_9LAMI</name>
<proteinExistence type="predicted"/>
<dbReference type="EMBL" id="JACGWN010000016">
    <property type="protein sequence ID" value="KAL0394697.1"/>
    <property type="molecule type" value="Genomic_DNA"/>
</dbReference>
<dbReference type="AlphaFoldDB" id="A0AAW2SQJ1"/>
<feature type="domain" description="Transposase-associated" evidence="1">
    <location>
        <begin position="10"/>
        <end position="78"/>
    </location>
</feature>
<reference evidence="2" key="2">
    <citation type="journal article" date="2024" name="Plant">
        <title>Genomic evolution and insights into agronomic trait innovations of Sesamum species.</title>
        <authorList>
            <person name="Miao H."/>
            <person name="Wang L."/>
            <person name="Qu L."/>
            <person name="Liu H."/>
            <person name="Sun Y."/>
            <person name="Le M."/>
            <person name="Wang Q."/>
            <person name="Wei S."/>
            <person name="Zheng Y."/>
            <person name="Lin W."/>
            <person name="Duan Y."/>
            <person name="Cao H."/>
            <person name="Xiong S."/>
            <person name="Wang X."/>
            <person name="Wei L."/>
            <person name="Li C."/>
            <person name="Ma Q."/>
            <person name="Ju M."/>
            <person name="Zhao R."/>
            <person name="Li G."/>
            <person name="Mu C."/>
            <person name="Tian Q."/>
            <person name="Mei H."/>
            <person name="Zhang T."/>
            <person name="Gao T."/>
            <person name="Zhang H."/>
        </authorList>
    </citation>
    <scope>NUCLEOTIDE SEQUENCE</scope>
    <source>
        <strain evidence="2">KEN1</strain>
    </source>
</reference>
<accession>A0AAW2SQJ1</accession>
<sequence>MYENNLPNRAGLTPEFEDGVTTFMEWAKSQHTYMNGEKIRCPCRKRKTEVLKTPDEVKFDLYMKDFMSEYYNWTSHGEERVQEYFEAVMAPHLQDEQTPLAPAEEGTSTHWGDAAEMNCAHRMIFDAVGQAYNQDCVANDGTRSYPLDTSPSSYYYGGAPYDYMSGLAD</sequence>
<dbReference type="InterPro" id="IPR029480">
    <property type="entry name" value="Transpos_assoc"/>
</dbReference>
<protein>
    <recommendedName>
        <fullName evidence="1">Transposase-associated domain-containing protein</fullName>
    </recommendedName>
</protein>
<gene>
    <name evidence="2" type="ORF">Slati_4435900</name>
</gene>
<comment type="caution">
    <text evidence="2">The sequence shown here is derived from an EMBL/GenBank/DDBJ whole genome shotgun (WGS) entry which is preliminary data.</text>
</comment>